<reference evidence="2 3" key="1">
    <citation type="submission" date="2019-09" db="EMBL/GenBank/DDBJ databases">
        <title>Genome sequencing of strain KACC 19322.</title>
        <authorList>
            <person name="Heo J."/>
            <person name="Kim S.-J."/>
            <person name="Kim J.-S."/>
            <person name="Hong S.-B."/>
            <person name="Kwon S.-W."/>
        </authorList>
    </citation>
    <scope>NUCLEOTIDE SEQUENCE [LARGE SCALE GENOMIC DNA]</scope>
    <source>
        <strain evidence="2 3">KACC 19322</strain>
    </source>
</reference>
<evidence type="ECO:0008006" key="4">
    <source>
        <dbReference type="Google" id="ProtNLM"/>
    </source>
</evidence>
<keyword evidence="1" id="KW-1133">Transmembrane helix</keyword>
<proteinExistence type="predicted"/>
<evidence type="ECO:0000313" key="2">
    <source>
        <dbReference type="EMBL" id="QEO10295.1"/>
    </source>
</evidence>
<dbReference type="RefSeq" id="WP_149325712.1">
    <property type="nucleotide sequence ID" value="NZ_CP043504.1"/>
</dbReference>
<protein>
    <recommendedName>
        <fullName evidence="4">Transmembrane protein</fullName>
    </recommendedName>
</protein>
<evidence type="ECO:0000256" key="1">
    <source>
        <dbReference type="SAM" id="Phobius"/>
    </source>
</evidence>
<dbReference type="EMBL" id="CP043504">
    <property type="protein sequence ID" value="QEO10295.1"/>
    <property type="molecule type" value="Genomic_DNA"/>
</dbReference>
<feature type="transmembrane region" description="Helical" evidence="1">
    <location>
        <begin position="47"/>
        <end position="74"/>
    </location>
</feature>
<name>A0A5C1YAP3_9MICO</name>
<evidence type="ECO:0000313" key="3">
    <source>
        <dbReference type="Proteomes" id="UP000322159"/>
    </source>
</evidence>
<dbReference type="OrthoDB" id="9956710at2"/>
<keyword evidence="3" id="KW-1185">Reference proteome</keyword>
<organism evidence="2 3">
    <name type="scientific">Protaetiibacter larvae</name>
    <dbReference type="NCBI Taxonomy" id="2592654"/>
    <lineage>
        <taxon>Bacteria</taxon>
        <taxon>Bacillati</taxon>
        <taxon>Actinomycetota</taxon>
        <taxon>Actinomycetes</taxon>
        <taxon>Micrococcales</taxon>
        <taxon>Microbacteriaceae</taxon>
        <taxon>Protaetiibacter</taxon>
    </lineage>
</organism>
<keyword evidence="1" id="KW-0812">Transmembrane</keyword>
<accession>A0A5C1YAP3</accession>
<dbReference type="AlphaFoldDB" id="A0A5C1YAP3"/>
<dbReference type="Proteomes" id="UP000322159">
    <property type="component" value="Chromosome"/>
</dbReference>
<sequence length="110" mass="11355">MRSRRVLGTIAIVAIVIAAISFAVVDVSTSAASGCLETDAPCTKHAVPSVAVLFAVIGIAALAASVIPAIAWIVKSVSAQRGALHTDVDYSRRPTARVRDEDPEDEVTAG</sequence>
<keyword evidence="1" id="KW-0472">Membrane</keyword>
<gene>
    <name evidence="2" type="ORF">FLP23_09910</name>
</gene>
<dbReference type="KEGG" id="lyk:FLP23_09910"/>